<dbReference type="InterPro" id="IPR010313">
    <property type="entry name" value="Glycine_N-acyltransferase"/>
</dbReference>
<dbReference type="SMART" id="SM00043">
    <property type="entry name" value="CY"/>
    <property type="match status" value="1"/>
</dbReference>
<accession>A0AAV6S6V1</accession>
<comment type="similarity">
    <text evidence="3">Belongs to the glycine N-acyltransferase family.</text>
</comment>
<reference evidence="5 6" key="1">
    <citation type="journal article" date="2021" name="Sci. Rep.">
        <title>Chromosome anchoring in Senegalese sole (Solea senegalensis) reveals sex-associated markers and genome rearrangements in flatfish.</title>
        <authorList>
            <person name="Guerrero-Cozar I."/>
            <person name="Gomez-Garrido J."/>
            <person name="Berbel C."/>
            <person name="Martinez-Blanch J.F."/>
            <person name="Alioto T."/>
            <person name="Claros M.G."/>
            <person name="Gagnaire P.A."/>
            <person name="Manchado M."/>
        </authorList>
    </citation>
    <scope>NUCLEOTIDE SEQUENCE [LARGE SCALE GENOMIC DNA]</scope>
    <source>
        <strain evidence="5">Sse05_10M</strain>
    </source>
</reference>
<dbReference type="GO" id="GO:0004869">
    <property type="term" value="F:cysteine-type endopeptidase inhibitor activity"/>
    <property type="evidence" value="ECO:0007669"/>
    <property type="project" value="InterPro"/>
</dbReference>
<evidence type="ECO:0000259" key="4">
    <source>
        <dbReference type="PROSITE" id="PS51186"/>
    </source>
</evidence>
<dbReference type="GO" id="GO:0047961">
    <property type="term" value="F:glycine N-acyltransferase activity"/>
    <property type="evidence" value="ECO:0007669"/>
    <property type="project" value="InterPro"/>
</dbReference>
<comment type="caution">
    <text evidence="5">The sequence shown here is derived from an EMBL/GenBank/DDBJ whole genome shotgun (WGS) entry which is preliminary data.</text>
</comment>
<dbReference type="Proteomes" id="UP000693946">
    <property type="component" value="Linkage Group LG15"/>
</dbReference>
<evidence type="ECO:0000256" key="1">
    <source>
        <dbReference type="ARBA" id="ARBA00009403"/>
    </source>
</evidence>
<dbReference type="PANTHER" id="PTHR15298:SF17">
    <property type="entry name" value="GLYCINE N-ACYLTRANSFERASE-LIKE PROTEIN"/>
    <property type="match status" value="1"/>
</dbReference>
<comment type="similarity">
    <text evidence="1">Belongs to the cystatin family.</text>
</comment>
<dbReference type="CDD" id="cd04301">
    <property type="entry name" value="NAT_SF"/>
    <property type="match status" value="1"/>
</dbReference>
<dbReference type="InterPro" id="IPR018073">
    <property type="entry name" value="Prot_inh_cystat_CS"/>
</dbReference>
<dbReference type="InterPro" id="IPR013653">
    <property type="entry name" value="GCN5-like_dom"/>
</dbReference>
<dbReference type="InterPro" id="IPR000182">
    <property type="entry name" value="GNAT_dom"/>
</dbReference>
<keyword evidence="3" id="KW-0808">Transferase</keyword>
<dbReference type="CDD" id="cd00042">
    <property type="entry name" value="CY"/>
    <property type="match status" value="1"/>
</dbReference>
<dbReference type="InterPro" id="IPR000010">
    <property type="entry name" value="Cystatin_dom"/>
</dbReference>
<evidence type="ECO:0000256" key="2">
    <source>
        <dbReference type="ARBA" id="ARBA00023157"/>
    </source>
</evidence>
<sequence>MVGGRVDADMNDAAVQDALQFAVLKHNEGSNDAYLSQVASMVRVQKQVVSGVNYFITVRMARTNCTKNNTNEVCAIHQDPALARPYTCTFTVWSQPFKVLEVTTIQSGYHLFLTEEARTLDLRVKTSHSVKFHQLNMKILNKNKLEIAEGVLFKHLPQSYRVYGYLYNINRNKPTTQEVVVDSWPKFKVIICRPDPKIKGVLESRKRVACYSTEEQALRKMLMDDNVIDWSLDFMTGGFDLSQAPILKEVSSVRDVKFRYMCAVHLVYLADSSHLLTPTVDNDLESRISSLDISHVDLVNKTWKFGGNEQSYNTVKHFISNYPSYCITDGQDQPVSWILLYEYCAMGLLYTVPEHRGKGYAKVLVSTMAKRLRAEGHPVFCFIEEDNIISYRLFKNLGFTEDPSYRAGWIHFNYN</sequence>
<dbReference type="PANTHER" id="PTHR15298">
    <property type="entry name" value="L-COA N-ACYLTRANSFERASE-RELATED"/>
    <property type="match status" value="1"/>
</dbReference>
<feature type="domain" description="N-acetyltransferase" evidence="4">
    <location>
        <begin position="286"/>
        <end position="415"/>
    </location>
</feature>
<dbReference type="InterPro" id="IPR015938">
    <property type="entry name" value="Glycine_N-acyltransferase_N"/>
</dbReference>
<protein>
    <recommendedName>
        <fullName evidence="3">Glycine N-acyltransferase-like protein</fullName>
        <ecNumber evidence="3">2.3.1.-</ecNumber>
    </recommendedName>
</protein>
<proteinExistence type="inferred from homology"/>
<keyword evidence="3" id="KW-0012">Acyltransferase</keyword>
<dbReference type="PROSITE" id="PS51186">
    <property type="entry name" value="GNAT"/>
    <property type="match status" value="1"/>
</dbReference>
<gene>
    <name evidence="5" type="ORF">JOB18_042181</name>
</gene>
<dbReference type="GO" id="GO:0005739">
    <property type="term" value="C:mitochondrion"/>
    <property type="evidence" value="ECO:0007669"/>
    <property type="project" value="InterPro"/>
</dbReference>
<name>A0AAV6S6V1_SOLSE</name>
<evidence type="ECO:0000256" key="3">
    <source>
        <dbReference type="RuleBase" id="RU368002"/>
    </source>
</evidence>
<organism evidence="5 6">
    <name type="scientific">Solea senegalensis</name>
    <name type="common">Senegalese sole</name>
    <dbReference type="NCBI Taxonomy" id="28829"/>
    <lineage>
        <taxon>Eukaryota</taxon>
        <taxon>Metazoa</taxon>
        <taxon>Chordata</taxon>
        <taxon>Craniata</taxon>
        <taxon>Vertebrata</taxon>
        <taxon>Euteleostomi</taxon>
        <taxon>Actinopterygii</taxon>
        <taxon>Neopterygii</taxon>
        <taxon>Teleostei</taxon>
        <taxon>Neoteleostei</taxon>
        <taxon>Acanthomorphata</taxon>
        <taxon>Carangaria</taxon>
        <taxon>Pleuronectiformes</taxon>
        <taxon>Pleuronectoidei</taxon>
        <taxon>Soleidae</taxon>
        <taxon>Solea</taxon>
    </lineage>
</organism>
<evidence type="ECO:0000313" key="6">
    <source>
        <dbReference type="Proteomes" id="UP000693946"/>
    </source>
</evidence>
<dbReference type="AlphaFoldDB" id="A0AAV6S6V1"/>
<dbReference type="Pfam" id="PF08445">
    <property type="entry name" value="FR47"/>
    <property type="match status" value="1"/>
</dbReference>
<dbReference type="Pfam" id="PF00031">
    <property type="entry name" value="Cystatin"/>
    <property type="match status" value="1"/>
</dbReference>
<dbReference type="FunFam" id="3.10.450.10:FF:000004">
    <property type="entry name" value="Cystatin C"/>
    <property type="match status" value="1"/>
</dbReference>
<evidence type="ECO:0000313" key="5">
    <source>
        <dbReference type="EMBL" id="KAG7512887.1"/>
    </source>
</evidence>
<dbReference type="Pfam" id="PF06021">
    <property type="entry name" value="Gly_acyl_tr_N"/>
    <property type="match status" value="1"/>
</dbReference>
<keyword evidence="6" id="KW-1185">Reference proteome</keyword>
<dbReference type="EC" id="2.3.1.-" evidence="3"/>
<dbReference type="PROSITE" id="PS00287">
    <property type="entry name" value="CYSTATIN"/>
    <property type="match status" value="1"/>
</dbReference>
<dbReference type="EMBL" id="JAGKHQ010000007">
    <property type="protein sequence ID" value="KAG7512887.1"/>
    <property type="molecule type" value="Genomic_DNA"/>
</dbReference>
<keyword evidence="2" id="KW-1015">Disulfide bond</keyword>